<dbReference type="EMBL" id="VTEQ01000005">
    <property type="protein sequence ID" value="TYS52527.1"/>
    <property type="molecule type" value="Genomic_DNA"/>
</dbReference>
<protein>
    <recommendedName>
        <fullName evidence="4">DUF4064 domain-containing protein</fullName>
    </recommendedName>
</protein>
<dbReference type="Proteomes" id="UP000322997">
    <property type="component" value="Unassembled WGS sequence"/>
</dbReference>
<sequence length="135" mass="14810">MKRLPEFLLGLIGGLIGICMSFFGFFMSWAMFSEGESETGMVFTFLTIGFLLVQVAGLVVGCLANRMNNKVFGGIMIGIGVLTFPASIFTMLIPAGLYIAAGAVAFREIKPKEDETTIPFENEKRVAFDKENEMM</sequence>
<keyword evidence="1" id="KW-0812">Transmembrane</keyword>
<proteinExistence type="predicted"/>
<evidence type="ECO:0008006" key="4">
    <source>
        <dbReference type="Google" id="ProtNLM"/>
    </source>
</evidence>
<comment type="caution">
    <text evidence="2">The sequence shown here is derived from an EMBL/GenBank/DDBJ whole genome shotgun (WGS) entry which is preliminary data.</text>
</comment>
<keyword evidence="1" id="KW-0472">Membrane</keyword>
<accession>A0A5D4RMQ4</accession>
<organism evidence="2 3">
    <name type="scientific">Rossellomorea marisflavi</name>
    <dbReference type="NCBI Taxonomy" id="189381"/>
    <lineage>
        <taxon>Bacteria</taxon>
        <taxon>Bacillati</taxon>
        <taxon>Bacillota</taxon>
        <taxon>Bacilli</taxon>
        <taxon>Bacillales</taxon>
        <taxon>Bacillaceae</taxon>
        <taxon>Rossellomorea</taxon>
    </lineage>
</organism>
<reference evidence="2 3" key="1">
    <citation type="submission" date="2019-08" db="EMBL/GenBank/DDBJ databases">
        <title>Bacillus genomes from the desert of Cuatro Cienegas, Coahuila.</title>
        <authorList>
            <person name="Olmedo-Alvarez G."/>
        </authorList>
    </citation>
    <scope>NUCLEOTIDE SEQUENCE [LARGE SCALE GENOMIC DNA]</scope>
    <source>
        <strain evidence="2 3">CH108_3D</strain>
    </source>
</reference>
<evidence type="ECO:0000313" key="2">
    <source>
        <dbReference type="EMBL" id="TYS52527.1"/>
    </source>
</evidence>
<evidence type="ECO:0000313" key="3">
    <source>
        <dbReference type="Proteomes" id="UP000322997"/>
    </source>
</evidence>
<feature type="transmembrane region" description="Helical" evidence="1">
    <location>
        <begin position="42"/>
        <end position="64"/>
    </location>
</feature>
<gene>
    <name evidence="2" type="ORF">FZC83_17000</name>
</gene>
<dbReference type="RefSeq" id="WP_056538848.1">
    <property type="nucleotide sequence ID" value="NZ_CP197480.1"/>
</dbReference>
<keyword evidence="1" id="KW-1133">Transmembrane helix</keyword>
<dbReference type="AlphaFoldDB" id="A0A5D4RMQ4"/>
<feature type="transmembrane region" description="Helical" evidence="1">
    <location>
        <begin position="71"/>
        <end position="101"/>
    </location>
</feature>
<feature type="transmembrane region" description="Helical" evidence="1">
    <location>
        <begin position="7"/>
        <end position="30"/>
    </location>
</feature>
<evidence type="ECO:0000256" key="1">
    <source>
        <dbReference type="SAM" id="Phobius"/>
    </source>
</evidence>
<name>A0A5D4RMQ4_9BACI</name>